<dbReference type="RefSeq" id="WP_008517276.1">
    <property type="nucleotide sequence ID" value="NZ_ACJM01000010.1"/>
</dbReference>
<feature type="transmembrane region" description="Helical" evidence="1">
    <location>
        <begin position="57"/>
        <end position="75"/>
    </location>
</feature>
<name>C0GI30_DETAL</name>
<accession>C0GI30</accession>
<keyword evidence="1" id="KW-1133">Transmembrane helix</keyword>
<evidence type="ECO:0000256" key="1">
    <source>
        <dbReference type="SAM" id="Phobius"/>
    </source>
</evidence>
<keyword evidence="1" id="KW-0472">Membrane</keyword>
<feature type="transmembrane region" description="Helical" evidence="1">
    <location>
        <begin position="7"/>
        <end position="24"/>
    </location>
</feature>
<reference evidence="2 3" key="1">
    <citation type="submission" date="2009-02" db="EMBL/GenBank/DDBJ databases">
        <title>Sequencing of the draft genome and assembly of Dethiobacter alkaliphilus AHT 1.</title>
        <authorList>
            <consortium name="US DOE Joint Genome Institute (JGI-PGF)"/>
            <person name="Lucas S."/>
            <person name="Copeland A."/>
            <person name="Lapidus A."/>
            <person name="Glavina del Rio T."/>
            <person name="Dalin E."/>
            <person name="Tice H."/>
            <person name="Bruce D."/>
            <person name="Goodwin L."/>
            <person name="Pitluck S."/>
            <person name="Larimer F."/>
            <person name="Land M.L."/>
            <person name="Hauser L."/>
            <person name="Muyzer G."/>
        </authorList>
    </citation>
    <scope>NUCLEOTIDE SEQUENCE [LARGE SCALE GENOMIC DNA]</scope>
    <source>
        <strain evidence="2 3">AHT 1</strain>
    </source>
</reference>
<dbReference type="AlphaFoldDB" id="C0GI30"/>
<evidence type="ECO:0000313" key="3">
    <source>
        <dbReference type="Proteomes" id="UP000006443"/>
    </source>
</evidence>
<gene>
    <name evidence="2" type="ORF">DealDRAFT_2139</name>
</gene>
<feature type="transmembrane region" description="Helical" evidence="1">
    <location>
        <begin position="30"/>
        <end position="50"/>
    </location>
</feature>
<dbReference type="Proteomes" id="UP000006443">
    <property type="component" value="Unassembled WGS sequence"/>
</dbReference>
<feature type="transmembrane region" description="Helical" evidence="1">
    <location>
        <begin position="87"/>
        <end position="106"/>
    </location>
</feature>
<organism evidence="2 3">
    <name type="scientific">Dethiobacter alkaliphilus AHT 1</name>
    <dbReference type="NCBI Taxonomy" id="555088"/>
    <lineage>
        <taxon>Bacteria</taxon>
        <taxon>Bacillati</taxon>
        <taxon>Bacillota</taxon>
        <taxon>Dethiobacteria</taxon>
        <taxon>Dethiobacterales</taxon>
        <taxon>Dethiobacteraceae</taxon>
        <taxon>Dethiobacter</taxon>
    </lineage>
</organism>
<sequence>MTNTKRFLHALSVTFVVVVISMYARAIDWGIVPTLLAVGSFTAITSLASLEFKMKNIILQFLIFLSAILILDLYANVRGFESFIELGVWSLVAVVLVVSFAIRALVKQ</sequence>
<protein>
    <submittedName>
        <fullName evidence="2">Uncharacterized protein</fullName>
    </submittedName>
</protein>
<dbReference type="EMBL" id="ACJM01000010">
    <property type="protein sequence ID" value="EEG77104.1"/>
    <property type="molecule type" value="Genomic_DNA"/>
</dbReference>
<comment type="caution">
    <text evidence="2">The sequence shown here is derived from an EMBL/GenBank/DDBJ whole genome shotgun (WGS) entry which is preliminary data.</text>
</comment>
<keyword evidence="1" id="KW-0812">Transmembrane</keyword>
<evidence type="ECO:0000313" key="2">
    <source>
        <dbReference type="EMBL" id="EEG77104.1"/>
    </source>
</evidence>
<proteinExistence type="predicted"/>
<keyword evidence="3" id="KW-1185">Reference proteome</keyword>